<dbReference type="PANTHER" id="PTHR11552">
    <property type="entry name" value="GLUCOSE-METHANOL-CHOLINE GMC OXIDOREDUCTASE"/>
    <property type="match status" value="1"/>
</dbReference>
<keyword evidence="3" id="KW-1185">Reference proteome</keyword>
<dbReference type="Proteomes" id="UP000272942">
    <property type="component" value="Unassembled WGS sequence"/>
</dbReference>
<dbReference type="SUPFAM" id="SSF51905">
    <property type="entry name" value="FAD/NAD(P)-binding domain"/>
    <property type="match status" value="1"/>
</dbReference>
<dbReference type="PANTHER" id="PTHR11552:SF147">
    <property type="entry name" value="CHOLINE DEHYDROGENASE, MITOCHONDRIAL"/>
    <property type="match status" value="1"/>
</dbReference>
<dbReference type="InterPro" id="IPR036188">
    <property type="entry name" value="FAD/NAD-bd_sf"/>
</dbReference>
<dbReference type="WBParaSite" id="ECPE_0000683701-mRNA-1">
    <property type="protein sequence ID" value="ECPE_0000683701-mRNA-1"/>
    <property type="gene ID" value="ECPE_0000683701"/>
</dbReference>
<gene>
    <name evidence="2" type="ORF">ECPE_LOCUS6824</name>
</gene>
<comment type="similarity">
    <text evidence="1">Belongs to the GMC oxidoreductase family.</text>
</comment>
<evidence type="ECO:0000313" key="4">
    <source>
        <dbReference type="WBParaSite" id="ECPE_0000683701-mRNA-1"/>
    </source>
</evidence>
<reference evidence="2 3" key="2">
    <citation type="submission" date="2018-11" db="EMBL/GenBank/DDBJ databases">
        <authorList>
            <consortium name="Pathogen Informatics"/>
        </authorList>
    </citation>
    <scope>NUCLEOTIDE SEQUENCE [LARGE SCALE GENOMIC DNA]</scope>
    <source>
        <strain evidence="2 3">Egypt</strain>
    </source>
</reference>
<dbReference type="Gene3D" id="3.50.50.60">
    <property type="entry name" value="FAD/NAD(P)-binding domain"/>
    <property type="match status" value="1"/>
</dbReference>
<dbReference type="InterPro" id="IPR012132">
    <property type="entry name" value="GMC_OxRdtase"/>
</dbReference>
<dbReference type="OrthoDB" id="269227at2759"/>
<sequence>MPRLFRLDLGRQTFLFVSSNWSGVCTGKHDRYLLEACSSAMVHTVSGSEKPRTVHDYVIIGAGSAGCVLANRLSAPLKGQSTPSLGSSSPTVHLLEAGPTDRGLTRWTIRMPAALMYNLYDDNVYFWYLFHHISLNEAVEVAIASEHVGDYALLGAKFSLHLSNNCKKAADNGYQGFNVSHCYKLAFKAELSDHF</sequence>
<accession>A0A183AIN9</accession>
<evidence type="ECO:0000313" key="3">
    <source>
        <dbReference type="Proteomes" id="UP000272942"/>
    </source>
</evidence>
<evidence type="ECO:0000313" key="2">
    <source>
        <dbReference type="EMBL" id="VDP79425.1"/>
    </source>
</evidence>
<reference evidence="4" key="1">
    <citation type="submission" date="2016-06" db="UniProtKB">
        <authorList>
            <consortium name="WormBaseParasite"/>
        </authorList>
    </citation>
    <scope>IDENTIFICATION</scope>
</reference>
<dbReference type="AlphaFoldDB" id="A0A183AIN9"/>
<name>A0A183AIN9_9TREM</name>
<proteinExistence type="inferred from homology"/>
<dbReference type="GO" id="GO:0016491">
    <property type="term" value="F:oxidoreductase activity"/>
    <property type="evidence" value="ECO:0007669"/>
    <property type="project" value="TreeGrafter"/>
</dbReference>
<protein>
    <submittedName>
        <fullName evidence="4">GMC_OxRdtase_N domain-containing protein</fullName>
    </submittedName>
</protein>
<organism evidence="4">
    <name type="scientific">Echinostoma caproni</name>
    <dbReference type="NCBI Taxonomy" id="27848"/>
    <lineage>
        <taxon>Eukaryota</taxon>
        <taxon>Metazoa</taxon>
        <taxon>Spiralia</taxon>
        <taxon>Lophotrochozoa</taxon>
        <taxon>Platyhelminthes</taxon>
        <taxon>Trematoda</taxon>
        <taxon>Digenea</taxon>
        <taxon>Plagiorchiida</taxon>
        <taxon>Echinostomata</taxon>
        <taxon>Echinostomatoidea</taxon>
        <taxon>Echinostomatidae</taxon>
        <taxon>Echinostoma</taxon>
    </lineage>
</organism>
<dbReference type="EMBL" id="UZAN01043862">
    <property type="protein sequence ID" value="VDP79425.1"/>
    <property type="molecule type" value="Genomic_DNA"/>
</dbReference>
<evidence type="ECO:0000256" key="1">
    <source>
        <dbReference type="ARBA" id="ARBA00010790"/>
    </source>
</evidence>
<dbReference type="GO" id="GO:0050660">
    <property type="term" value="F:flavin adenine dinucleotide binding"/>
    <property type="evidence" value="ECO:0007669"/>
    <property type="project" value="InterPro"/>
</dbReference>